<proteinExistence type="predicted"/>
<keyword evidence="3" id="KW-1185">Reference proteome</keyword>
<keyword evidence="1" id="KW-1133">Transmembrane helix</keyword>
<name>A0ABQ5KQX9_9EUKA</name>
<gene>
    <name evidence="2" type="ORF">ADUPG1_008152</name>
</gene>
<sequence>MIYSIDVDKTKRNDISVVILDDTFERAHQKITDDTRVKIEPVKDGAFITIGADAEEVMKPVTRRIPVEPQKEELEIKKKRKSIGLIQDDIMMDDEPLETKCCQREVCCDVSLELYFLATLSLACLCLIIGMVYLFWKINGGSITNSEIQVMIDNSIDELELGTTIGEYIDLGLPSSSNKIRIKNDSGVLSISSNEFQLTDGLNTTSIIYSSPTVLFDTDVDVDASVSAESFIIGDIHLTESNSSLNLDSPLTLSDSITLTDGTNSVVLSIISGGDLNIDQSVYVDDTLYADVVSSPTVKIGSATLTYSTPNLVSSNALTVYESLTLLKGIYSTTFTTSSFGVSVDDTMLVEGDISIINGSMEATLSYLSGTNQLTVDTPLAVIDSLSITDASNSTFTGSFYLDTLDSVETMVSSLPFAVETGPFSVGDGSGSYVKLTYSSSELTINQSVSVSGNISATNTLSGSNLDVDTIYLGDSTIVYTGADTDNDGTDDFWYVSIDYPLDVIDSLSITDASNSTFTGSFYLDTLDSVETMVSSLPFAVETGPFSVGDGSGSYVKLTYSSSELTINQSVSVSGNISATNTLSGSNLDVDTIYLGDST</sequence>
<dbReference type="Proteomes" id="UP001057375">
    <property type="component" value="Unassembled WGS sequence"/>
</dbReference>
<feature type="transmembrane region" description="Helical" evidence="1">
    <location>
        <begin position="114"/>
        <end position="136"/>
    </location>
</feature>
<reference evidence="2" key="1">
    <citation type="submission" date="2022-03" db="EMBL/GenBank/DDBJ databases">
        <title>Draft genome sequence of Aduncisulcus paluster, a free-living microaerophilic Fornicata.</title>
        <authorList>
            <person name="Yuyama I."/>
            <person name="Kume K."/>
            <person name="Tamura T."/>
            <person name="Inagaki Y."/>
            <person name="Hashimoto T."/>
        </authorList>
    </citation>
    <scope>NUCLEOTIDE SEQUENCE</scope>
    <source>
        <strain evidence="2">NY0171</strain>
    </source>
</reference>
<comment type="caution">
    <text evidence="2">The sequence shown here is derived from an EMBL/GenBank/DDBJ whole genome shotgun (WGS) entry which is preliminary data.</text>
</comment>
<evidence type="ECO:0000313" key="2">
    <source>
        <dbReference type="EMBL" id="GKT34882.1"/>
    </source>
</evidence>
<keyword evidence="1" id="KW-0472">Membrane</keyword>
<evidence type="ECO:0000256" key="1">
    <source>
        <dbReference type="SAM" id="Phobius"/>
    </source>
</evidence>
<protein>
    <submittedName>
        <fullName evidence="2">Uncharacterized protein</fullName>
    </submittedName>
</protein>
<organism evidence="2 3">
    <name type="scientific">Aduncisulcus paluster</name>
    <dbReference type="NCBI Taxonomy" id="2918883"/>
    <lineage>
        <taxon>Eukaryota</taxon>
        <taxon>Metamonada</taxon>
        <taxon>Carpediemonas-like organisms</taxon>
        <taxon>Aduncisulcus</taxon>
    </lineage>
</organism>
<evidence type="ECO:0000313" key="3">
    <source>
        <dbReference type="Proteomes" id="UP001057375"/>
    </source>
</evidence>
<dbReference type="EMBL" id="BQXS01010880">
    <property type="protein sequence ID" value="GKT34882.1"/>
    <property type="molecule type" value="Genomic_DNA"/>
</dbReference>
<feature type="non-terminal residue" evidence="2">
    <location>
        <position position="599"/>
    </location>
</feature>
<keyword evidence="1" id="KW-0812">Transmembrane</keyword>
<accession>A0ABQ5KQX9</accession>